<keyword evidence="13" id="KW-1185">Reference proteome</keyword>
<evidence type="ECO:0000256" key="3">
    <source>
        <dbReference type="ARBA" id="ARBA00023015"/>
    </source>
</evidence>
<dbReference type="InterPro" id="IPR018151">
    <property type="entry name" value="TF_GreA/GreB_CS"/>
</dbReference>
<dbReference type="InterPro" id="IPR028624">
    <property type="entry name" value="Tscrpt_elong_fac_GreA/B"/>
</dbReference>
<dbReference type="GO" id="GO:0003746">
    <property type="term" value="F:translation elongation factor activity"/>
    <property type="evidence" value="ECO:0007669"/>
    <property type="project" value="UniProtKB-KW"/>
</dbReference>
<comment type="similarity">
    <text evidence="1 8 9">Belongs to the GreA/GreB family.</text>
</comment>
<organism evidence="12 13">
    <name type="scientific">Paenibacillus aceti</name>
    <dbReference type="NCBI Taxonomy" id="1820010"/>
    <lineage>
        <taxon>Bacteria</taxon>
        <taxon>Bacillati</taxon>
        <taxon>Bacillota</taxon>
        <taxon>Bacilli</taxon>
        <taxon>Bacillales</taxon>
        <taxon>Paenibacillaceae</taxon>
        <taxon>Paenibacillus</taxon>
    </lineage>
</organism>
<dbReference type="InterPro" id="IPR022691">
    <property type="entry name" value="Tscrpt_elong_fac_GreA/B_N"/>
</dbReference>
<dbReference type="Proteomes" id="UP000608420">
    <property type="component" value="Unassembled WGS sequence"/>
</dbReference>
<dbReference type="RefSeq" id="WP_120461605.1">
    <property type="nucleotide sequence ID" value="NZ_BMIW01000027.1"/>
</dbReference>
<keyword evidence="5 8" id="KW-0804">Transcription</keyword>
<dbReference type="PIRSF" id="PIRSF006092">
    <property type="entry name" value="GreA_GreB"/>
    <property type="match status" value="1"/>
</dbReference>
<sequence>MANEEEVILTQEGLEKLEAELKELKGPRRSELAARLKLAISYGDLKENSEYHSAKEDQAFMETRILTLEKMLKNAKVVDADSVEEGTVGIGSTVVLNDLEFKEKVEYQIVGPTESDAFENKISYESPLGKEILGKKLGNIINVEAPVGIIKYEILEIK</sequence>
<name>A0ABQ1W0V8_9BACL</name>
<evidence type="ECO:0000259" key="11">
    <source>
        <dbReference type="Pfam" id="PF03449"/>
    </source>
</evidence>
<dbReference type="InterPro" id="IPR036953">
    <property type="entry name" value="GreA/GreB_C_sf"/>
</dbReference>
<evidence type="ECO:0000256" key="7">
    <source>
        <dbReference type="ARBA" id="ARBA00030776"/>
    </source>
</evidence>
<evidence type="ECO:0000256" key="6">
    <source>
        <dbReference type="ARBA" id="ARBA00024916"/>
    </source>
</evidence>
<evidence type="ECO:0000256" key="9">
    <source>
        <dbReference type="RuleBase" id="RU000556"/>
    </source>
</evidence>
<evidence type="ECO:0000256" key="1">
    <source>
        <dbReference type="ARBA" id="ARBA00008213"/>
    </source>
</evidence>
<evidence type="ECO:0000256" key="5">
    <source>
        <dbReference type="ARBA" id="ARBA00023163"/>
    </source>
</evidence>
<comment type="caution">
    <text evidence="12">The sequence shown here is derived from an EMBL/GenBank/DDBJ whole genome shotgun (WGS) entry which is preliminary data.</text>
</comment>
<evidence type="ECO:0000256" key="8">
    <source>
        <dbReference type="HAMAP-Rule" id="MF_00105"/>
    </source>
</evidence>
<evidence type="ECO:0000313" key="12">
    <source>
        <dbReference type="EMBL" id="GGG09106.1"/>
    </source>
</evidence>
<dbReference type="HAMAP" id="MF_00105">
    <property type="entry name" value="GreA_GreB"/>
    <property type="match status" value="1"/>
</dbReference>
<dbReference type="NCBIfam" id="NF001263">
    <property type="entry name" value="PRK00226.1-4"/>
    <property type="match status" value="1"/>
</dbReference>
<dbReference type="InterPro" id="IPR023459">
    <property type="entry name" value="Tscrpt_elong_fac_GreA/B_fam"/>
</dbReference>
<evidence type="ECO:0000313" key="13">
    <source>
        <dbReference type="Proteomes" id="UP000608420"/>
    </source>
</evidence>
<protein>
    <recommendedName>
        <fullName evidence="2 8">Transcription elongation factor GreA</fullName>
    </recommendedName>
    <alternativeName>
        <fullName evidence="7 8">Transcript cleavage factor GreA</fullName>
    </alternativeName>
</protein>
<dbReference type="NCBIfam" id="TIGR01462">
    <property type="entry name" value="greA"/>
    <property type="match status" value="1"/>
</dbReference>
<dbReference type="EMBL" id="BMIW01000027">
    <property type="protein sequence ID" value="GGG09106.1"/>
    <property type="molecule type" value="Genomic_DNA"/>
</dbReference>
<feature type="domain" description="Transcription elongation factor GreA/GreB C-terminal" evidence="10">
    <location>
        <begin position="85"/>
        <end position="158"/>
    </location>
</feature>
<reference evidence="13" key="1">
    <citation type="journal article" date="2019" name="Int. J. Syst. Evol. Microbiol.">
        <title>The Global Catalogue of Microorganisms (GCM) 10K type strain sequencing project: providing services to taxonomists for standard genome sequencing and annotation.</title>
        <authorList>
            <consortium name="The Broad Institute Genomics Platform"/>
            <consortium name="The Broad Institute Genome Sequencing Center for Infectious Disease"/>
            <person name="Wu L."/>
            <person name="Ma J."/>
        </authorList>
    </citation>
    <scope>NUCLEOTIDE SEQUENCE [LARGE SCALE GENOMIC DNA]</scope>
    <source>
        <strain evidence="13">CGMCC 1.15420</strain>
    </source>
</reference>
<proteinExistence type="inferred from homology"/>
<accession>A0ABQ1W0V8</accession>
<gene>
    <name evidence="8 12" type="primary">greA</name>
    <name evidence="12" type="ORF">GCM10010913_33640</name>
</gene>
<comment type="function">
    <text evidence="6 8 9">Necessary for efficient RNA polymerase transcription elongation past template-encoded arresting sites. The arresting sites in DNA have the property of trapping a certain fraction of elongating RNA polymerases that pass through, resulting in locked ternary complexes. Cleavage of the nascent transcript by cleavage factors such as GreA or GreB allows the resumption of elongation from the new 3'terminus. GreA releases sequences of 2 to 3 nucleotides.</text>
</comment>
<dbReference type="Gene3D" id="1.10.287.180">
    <property type="entry name" value="Transcription elongation factor, GreA/GreB, N-terminal domain"/>
    <property type="match status" value="1"/>
</dbReference>
<keyword evidence="12" id="KW-0648">Protein biosynthesis</keyword>
<dbReference type="Pfam" id="PF01272">
    <property type="entry name" value="GreA_GreB"/>
    <property type="match status" value="1"/>
</dbReference>
<keyword evidence="12" id="KW-0251">Elongation factor</keyword>
<dbReference type="InterPro" id="IPR036805">
    <property type="entry name" value="Tscrpt_elong_fac_GreA/B_N_sf"/>
</dbReference>
<evidence type="ECO:0000256" key="2">
    <source>
        <dbReference type="ARBA" id="ARBA00013729"/>
    </source>
</evidence>
<keyword evidence="3 8" id="KW-0805">Transcription regulation</keyword>
<dbReference type="InterPro" id="IPR006359">
    <property type="entry name" value="Tscrpt_elong_fac_GreA"/>
</dbReference>
<dbReference type="Gene3D" id="3.10.50.30">
    <property type="entry name" value="Transcription elongation factor, GreA/GreB, C-terminal domain"/>
    <property type="match status" value="1"/>
</dbReference>
<feature type="domain" description="Transcription elongation factor GreA/GreB N-terminal" evidence="11">
    <location>
        <begin position="7"/>
        <end position="77"/>
    </location>
</feature>
<evidence type="ECO:0000256" key="4">
    <source>
        <dbReference type="ARBA" id="ARBA00023125"/>
    </source>
</evidence>
<keyword evidence="4 8" id="KW-0238">DNA-binding</keyword>
<dbReference type="SUPFAM" id="SSF46557">
    <property type="entry name" value="GreA transcript cleavage protein, N-terminal domain"/>
    <property type="match status" value="1"/>
</dbReference>
<dbReference type="PROSITE" id="PS00829">
    <property type="entry name" value="GREAB_1"/>
    <property type="match status" value="1"/>
</dbReference>
<dbReference type="PANTHER" id="PTHR30437:SF4">
    <property type="entry name" value="TRANSCRIPTION ELONGATION FACTOR GREA"/>
    <property type="match status" value="1"/>
</dbReference>
<evidence type="ECO:0000259" key="10">
    <source>
        <dbReference type="Pfam" id="PF01272"/>
    </source>
</evidence>
<dbReference type="PANTHER" id="PTHR30437">
    <property type="entry name" value="TRANSCRIPTION ELONGATION FACTOR GREA"/>
    <property type="match status" value="1"/>
</dbReference>
<dbReference type="Pfam" id="PF03449">
    <property type="entry name" value="GreA_GreB_N"/>
    <property type="match status" value="1"/>
</dbReference>
<dbReference type="SUPFAM" id="SSF54534">
    <property type="entry name" value="FKBP-like"/>
    <property type="match status" value="1"/>
</dbReference>
<dbReference type="InterPro" id="IPR001437">
    <property type="entry name" value="Tscrpt_elong_fac_GreA/B_C"/>
</dbReference>